<feature type="signal peptide" evidence="1">
    <location>
        <begin position="1"/>
        <end position="17"/>
    </location>
</feature>
<dbReference type="Proteomes" id="UP001165740">
    <property type="component" value="Chromosome 7"/>
</dbReference>
<accession>A0A9W3AX81</accession>
<evidence type="ECO:0000256" key="1">
    <source>
        <dbReference type="SAM" id="SignalP"/>
    </source>
</evidence>
<sequence length="573" mass="63176">MDLTFLLVCVSVAVKDAIPKTTSVSTVGTKFILYFTESSQHQVFPARPVHLYISTSSRLGVSVQITAPAWTEAPKINETATVTLLTPKIVTLPAELRTTELGSENKGVLVEASAPISVFAMNPSKNQAALCSVLSEASLGMEYIFPSFTFNLPSQGYIGIVAYQDQTWVEVTLPPSTYDPIATFKGQTYSPQMVVRVTLNKFQVAEIRQNPNCEKCDLTGAKIKTNKSAAVFSIISLSNPITDRDGGDLLVEQIIPVAFWGRTFVVYTSNAGDLIRIMAGEPNITVYSSDMKTSKLERTGDYIDKYLEDGQFRMYQASGRLQVMQYTPRPPFMLLVTPLEHYGSSAQVPTVMIETGSFQENSIRLLTETCNTNSITINSTGVSRKSWEKLGTTGFNYVSINVPPNNSGFHTIKTANDAVTFGGYVYGKGDLTAYAAPLVIDGVRPIETFYWATPDAIAMHEANLAFKDRIIQQSWKLKEKDVLSTQKPINNLNVFSISVCFSLCSKDRNCVYASIEKQATRNIVCRLFDDSMPCVPKTSAPGVRTYVSRIPFWEQVQSSGIFNGMNKAIDQTL</sequence>
<dbReference type="OrthoDB" id="6051759at2759"/>
<organism evidence="3 4">
    <name type="scientific">Biomphalaria glabrata</name>
    <name type="common">Bloodfluke planorb</name>
    <name type="synonym">Freshwater snail</name>
    <dbReference type="NCBI Taxonomy" id="6526"/>
    <lineage>
        <taxon>Eukaryota</taxon>
        <taxon>Metazoa</taxon>
        <taxon>Spiralia</taxon>
        <taxon>Lophotrochozoa</taxon>
        <taxon>Mollusca</taxon>
        <taxon>Gastropoda</taxon>
        <taxon>Heterobranchia</taxon>
        <taxon>Euthyneura</taxon>
        <taxon>Panpulmonata</taxon>
        <taxon>Hygrophila</taxon>
        <taxon>Lymnaeoidea</taxon>
        <taxon>Planorbidae</taxon>
        <taxon>Biomphalaria</taxon>
    </lineage>
</organism>
<gene>
    <name evidence="4" type="primary">LOC106050902</name>
</gene>
<evidence type="ECO:0000313" key="3">
    <source>
        <dbReference type="Proteomes" id="UP001165740"/>
    </source>
</evidence>
<dbReference type="PANTHER" id="PTHR46534:SF1">
    <property type="entry name" value="IGGFC-BINDING PROTEIN N-TERMINAL DOMAIN-CONTAINING PROTEIN"/>
    <property type="match status" value="1"/>
</dbReference>
<dbReference type="InterPro" id="IPR035234">
    <property type="entry name" value="IgGFc-bd_N"/>
</dbReference>
<dbReference type="AlphaFoldDB" id="A0A9W3AX81"/>
<name>A0A9W3AX81_BIOGL</name>
<feature type="chain" id="PRO_5040796972" evidence="1">
    <location>
        <begin position="18"/>
        <end position="573"/>
    </location>
</feature>
<evidence type="ECO:0000313" key="4">
    <source>
        <dbReference type="RefSeq" id="XP_055891827.1"/>
    </source>
</evidence>
<proteinExistence type="predicted"/>
<dbReference type="GeneID" id="106050902"/>
<dbReference type="PANTHER" id="PTHR46534">
    <property type="entry name" value="IGGFC_BINDING DOMAIN-CONTAINING PROTEIN"/>
    <property type="match status" value="1"/>
</dbReference>
<dbReference type="Pfam" id="PF17517">
    <property type="entry name" value="IgGFc_binding"/>
    <property type="match status" value="1"/>
</dbReference>
<dbReference type="OMA" id="HTIKTAN"/>
<protein>
    <submittedName>
        <fullName evidence="4">IgGFc-binding protein-like</fullName>
    </submittedName>
</protein>
<dbReference type="RefSeq" id="XP_055891827.1">
    <property type="nucleotide sequence ID" value="XM_056035852.1"/>
</dbReference>
<reference evidence="4" key="1">
    <citation type="submission" date="2025-08" db="UniProtKB">
        <authorList>
            <consortium name="RefSeq"/>
        </authorList>
    </citation>
    <scope>IDENTIFICATION</scope>
</reference>
<keyword evidence="1" id="KW-0732">Signal</keyword>
<keyword evidence="3" id="KW-1185">Reference proteome</keyword>
<feature type="domain" description="IgGFc-binding protein N-terminal" evidence="2">
    <location>
        <begin position="133"/>
        <end position="427"/>
    </location>
</feature>
<evidence type="ECO:0000259" key="2">
    <source>
        <dbReference type="Pfam" id="PF17517"/>
    </source>
</evidence>